<organism evidence="2 3">
    <name type="scientific">Paracoccus lichenicola</name>
    <dbReference type="NCBI Taxonomy" id="2665644"/>
    <lineage>
        <taxon>Bacteria</taxon>
        <taxon>Pseudomonadati</taxon>
        <taxon>Pseudomonadota</taxon>
        <taxon>Alphaproteobacteria</taxon>
        <taxon>Rhodobacterales</taxon>
        <taxon>Paracoccaceae</taxon>
        <taxon>Paracoccus</taxon>
    </lineage>
</organism>
<evidence type="ECO:0000313" key="3">
    <source>
        <dbReference type="Proteomes" id="UP000481417"/>
    </source>
</evidence>
<protein>
    <recommendedName>
        <fullName evidence="4">Translation initiation factor 2</fullName>
    </recommendedName>
</protein>
<dbReference type="AlphaFoldDB" id="A0A6L6HLR6"/>
<feature type="compositionally biased region" description="Low complexity" evidence="1">
    <location>
        <begin position="477"/>
        <end position="536"/>
    </location>
</feature>
<evidence type="ECO:0000313" key="2">
    <source>
        <dbReference type="EMBL" id="MTD99169.1"/>
    </source>
</evidence>
<dbReference type="Proteomes" id="UP000481417">
    <property type="component" value="Unassembled WGS sequence"/>
</dbReference>
<evidence type="ECO:0000256" key="1">
    <source>
        <dbReference type="SAM" id="MobiDB-lite"/>
    </source>
</evidence>
<feature type="compositionally biased region" description="Low complexity" evidence="1">
    <location>
        <begin position="570"/>
        <end position="589"/>
    </location>
</feature>
<gene>
    <name evidence="2" type="ORF">GIY56_02580</name>
</gene>
<name>A0A6L6HLR6_9RHOB</name>
<dbReference type="RefSeq" id="WP_154763239.1">
    <property type="nucleotide sequence ID" value="NZ_WMBT01000001.1"/>
</dbReference>
<proteinExistence type="predicted"/>
<comment type="caution">
    <text evidence="2">The sequence shown here is derived from an EMBL/GenBank/DDBJ whole genome shotgun (WGS) entry which is preliminary data.</text>
</comment>
<feature type="compositionally biased region" description="Low complexity" evidence="1">
    <location>
        <begin position="822"/>
        <end position="847"/>
    </location>
</feature>
<feature type="region of interest" description="Disordered" evidence="1">
    <location>
        <begin position="477"/>
        <end position="630"/>
    </location>
</feature>
<accession>A0A6L6HLR6</accession>
<evidence type="ECO:0008006" key="4">
    <source>
        <dbReference type="Google" id="ProtNLM"/>
    </source>
</evidence>
<dbReference type="EMBL" id="WMBT01000001">
    <property type="protein sequence ID" value="MTD99169.1"/>
    <property type="molecule type" value="Genomic_DNA"/>
</dbReference>
<sequence>MNRHIAPPEFAMSFTSEAVLLEHRDGFGWRPLGQAPFAGREMTARLAALRDQAGVVPGDLDTVLVIPDDQILYTTLTVPVGSDTPKAIARALEAMTPYTADELAFDWCPSDNGDIETLRIAAVARRTLEEAEDFARAQGFRPSGFVARPDDARFDGQPDFGPSRLAGDRFVRTPFSEPDLTQARVTDPAVADPAAAAPQVAASAALTVSRIVPHVVPPRAEAPPVPAEAAEKAMPAAAAEVIRHGEGKAPAAPRVLPPRAQAVHDRARQARAIRAAGPEEAGTPAPSLLARLRRLDPGRLPVMMGLLVLGLVAVLAFFGTEPSGEAPAPEIAATAPVPQPVDAAPVPAPAETAAATPEPAPVETAMVPPASEPVAQAATPPVEPALAGPTPAATQPETAAADATPPVPAPAQVQRDAPTTSPVTAALPAPAQPQQQVPAAQAGDALTQALAEAMNSPAPATPKTPISAATLAAELAEAPRPRASAPAAAPASPAPAAKAAAAPAATPRAAAPARRQLASSARPPRVAPVRASAPARTDARPAVPANPRPYTERAQPEPSRLTTARPPRPAVVAPARAPAAAPVAAPARASQPATGSARPPARPERQGSIEQGSGSEDGQPTRLTRAEEQALRDLLRDLRTAQAGASRLSQAERAAVIRLADARPARKPVAVGAPSQRAVRDAVAAAVADADRPEGRAASRPSASTAGLDQSARPAARPGGSRTATRSDPGPGKASLSGAAIDQAVAAAVSESSSLPGAVALTALRSSALPPRRAGGAAAAAAATVTAAAAPLAPTPDDLRAAAQAQSEDAALAEQRREDAELQAQAEARARARAAQDAQAEAQARAAAEARARAQAEAEARAAAARQQRYAPPEAEEEPEVATAIPDGRTPTTAGIAATVEDGIQINRTQIIGTIGAGKASRALVRLSNGRVLTLRLGDKINGGTITDIGDSRITFVKGGQAQALSVLGGR</sequence>
<dbReference type="InterPro" id="IPR043129">
    <property type="entry name" value="ATPase_NBD"/>
</dbReference>
<feature type="region of interest" description="Disordered" evidence="1">
    <location>
        <begin position="799"/>
        <end position="890"/>
    </location>
</feature>
<feature type="compositionally biased region" description="Low complexity" evidence="1">
    <location>
        <begin position="799"/>
        <end position="813"/>
    </location>
</feature>
<keyword evidence="3" id="KW-1185">Reference proteome</keyword>
<feature type="compositionally biased region" description="Low complexity" evidence="1">
    <location>
        <begin position="861"/>
        <end position="873"/>
    </location>
</feature>
<feature type="compositionally biased region" description="Polar residues" evidence="1">
    <location>
        <begin position="608"/>
        <end position="622"/>
    </location>
</feature>
<feature type="compositionally biased region" description="Low complexity" evidence="1">
    <location>
        <begin position="342"/>
        <end position="365"/>
    </location>
</feature>
<feature type="compositionally biased region" description="Basic and acidic residues" evidence="1">
    <location>
        <begin position="848"/>
        <end position="860"/>
    </location>
</feature>
<reference evidence="2 3" key="1">
    <citation type="submission" date="2019-11" db="EMBL/GenBank/DDBJ databases">
        <authorList>
            <person name="Lang L."/>
        </authorList>
    </citation>
    <scope>NUCLEOTIDE SEQUENCE [LARGE SCALE GENOMIC DNA]</scope>
    <source>
        <strain evidence="2 3">YIM 132242</strain>
    </source>
</reference>
<feature type="region of interest" description="Disordered" evidence="1">
    <location>
        <begin position="342"/>
        <end position="443"/>
    </location>
</feature>
<feature type="region of interest" description="Disordered" evidence="1">
    <location>
        <begin position="659"/>
        <end position="737"/>
    </location>
</feature>
<dbReference type="SUPFAM" id="SSF53067">
    <property type="entry name" value="Actin-like ATPase domain"/>
    <property type="match status" value="1"/>
</dbReference>
<feature type="compositionally biased region" description="Low complexity" evidence="1">
    <location>
        <begin position="387"/>
        <end position="442"/>
    </location>
</feature>